<protein>
    <submittedName>
        <fullName evidence="2">DNA-directed RNA polymerase subunit beta</fullName>
    </submittedName>
</protein>
<feature type="compositionally biased region" description="Basic and acidic residues" evidence="1">
    <location>
        <begin position="128"/>
        <end position="147"/>
    </location>
</feature>
<dbReference type="PANTHER" id="PTHR34356">
    <property type="entry name" value="ANTIGENIC HEAT-STABLE PROTEIN"/>
    <property type="match status" value="1"/>
</dbReference>
<keyword evidence="2" id="KW-0240">DNA-directed RNA polymerase</keyword>
<sequence length="218" mass="24121">MGSPVVSPEDVLESLMNDGTIDTIRLKIINQLKANEELKNYTISMVEQSKVLNTPGAEKQTKRELFDALRQELESSVLEKASKAVWELILDNNNLGKEISETVERVFWRLSGREPPVAAPNGDAQEESDGKEKGGGEKDKEKEKEEITDLLGRKRTVAEINMQGKEREGVSDSSQRKRSFSVLNMQGADIMVNGPSDAPSVTEDSAVLPSQSRDMKSD</sequence>
<dbReference type="EMBL" id="GDJX01015393">
    <property type="protein sequence ID" value="JAT52543.1"/>
    <property type="molecule type" value="Transcribed_RNA"/>
</dbReference>
<gene>
    <name evidence="2" type="primary">rpoC_26</name>
    <name evidence="2" type="ORF">g.49261</name>
</gene>
<reference evidence="2" key="1">
    <citation type="submission" date="2015-07" db="EMBL/GenBank/DDBJ databases">
        <title>Transcriptome Assembly of Anthurium amnicola.</title>
        <authorList>
            <person name="Suzuki J."/>
        </authorList>
    </citation>
    <scope>NUCLEOTIDE SEQUENCE</scope>
</reference>
<feature type="region of interest" description="Disordered" evidence="1">
    <location>
        <begin position="113"/>
        <end position="218"/>
    </location>
</feature>
<evidence type="ECO:0000256" key="1">
    <source>
        <dbReference type="SAM" id="MobiDB-lite"/>
    </source>
</evidence>
<name>A0A1D1YD17_9ARAE</name>
<dbReference type="PANTHER" id="PTHR34356:SF1">
    <property type="entry name" value="ANTIGENIC HEAT-STABLE PROTEIN"/>
    <property type="match status" value="1"/>
</dbReference>
<dbReference type="AlphaFoldDB" id="A0A1D1YD17"/>
<accession>A0A1D1YD17</accession>
<organism evidence="2">
    <name type="scientific">Anthurium amnicola</name>
    <dbReference type="NCBI Taxonomy" id="1678845"/>
    <lineage>
        <taxon>Eukaryota</taxon>
        <taxon>Viridiplantae</taxon>
        <taxon>Streptophyta</taxon>
        <taxon>Embryophyta</taxon>
        <taxon>Tracheophyta</taxon>
        <taxon>Spermatophyta</taxon>
        <taxon>Magnoliopsida</taxon>
        <taxon>Liliopsida</taxon>
        <taxon>Araceae</taxon>
        <taxon>Pothoideae</taxon>
        <taxon>Potheae</taxon>
        <taxon>Anthurium</taxon>
    </lineage>
</organism>
<evidence type="ECO:0000313" key="2">
    <source>
        <dbReference type="EMBL" id="JAT52543.1"/>
    </source>
</evidence>
<keyword evidence="2" id="KW-0804">Transcription</keyword>
<proteinExistence type="predicted"/>
<dbReference type="GO" id="GO:0000428">
    <property type="term" value="C:DNA-directed RNA polymerase complex"/>
    <property type="evidence" value="ECO:0007669"/>
    <property type="project" value="UniProtKB-KW"/>
</dbReference>